<dbReference type="Pfam" id="PF11776">
    <property type="entry name" value="RcnB"/>
    <property type="match status" value="1"/>
</dbReference>
<dbReference type="InterPro" id="IPR024572">
    <property type="entry name" value="RcnB"/>
</dbReference>
<organism evidence="2">
    <name type="scientific">hydrothermal vent metagenome</name>
    <dbReference type="NCBI Taxonomy" id="652676"/>
    <lineage>
        <taxon>unclassified sequences</taxon>
        <taxon>metagenomes</taxon>
        <taxon>ecological metagenomes</taxon>
    </lineage>
</organism>
<dbReference type="Gene3D" id="3.10.450.160">
    <property type="entry name" value="inner membrane protein cigr"/>
    <property type="match status" value="1"/>
</dbReference>
<sequence length="172" mass="19086">MVISFGRKAHIAATILALGLGAQTVAADAQQRREGGAGNMSIQRGGEGRDGGSFAAERYREPRGYARPAQPAGAEIRPQSPDRAYLSHNFTADRPVHVGPYHGPQGWQYRRFRSGQLLPAIFWAPEYRLLDYWLFGLDIPPVGYEWIRYGPDALLIDLDTGQIVQVVYGNFL</sequence>
<dbReference type="EMBL" id="CZQE01000118">
    <property type="protein sequence ID" value="CUS44192.1"/>
    <property type="molecule type" value="Genomic_DNA"/>
</dbReference>
<reference evidence="2" key="1">
    <citation type="submission" date="2015-10" db="EMBL/GenBank/DDBJ databases">
        <authorList>
            <person name="Gilbert D.G."/>
        </authorList>
    </citation>
    <scope>NUCLEOTIDE SEQUENCE</scope>
</reference>
<proteinExistence type="predicted"/>
<evidence type="ECO:0000313" key="2">
    <source>
        <dbReference type="EMBL" id="CUS44192.1"/>
    </source>
</evidence>
<feature type="region of interest" description="Disordered" evidence="1">
    <location>
        <begin position="31"/>
        <end position="54"/>
    </location>
</feature>
<evidence type="ECO:0000256" key="1">
    <source>
        <dbReference type="SAM" id="MobiDB-lite"/>
    </source>
</evidence>
<dbReference type="AlphaFoldDB" id="A0A170PNH7"/>
<accession>A0A170PNH7</accession>
<gene>
    <name evidence="2" type="ORF">MGWOODY_Smn3012</name>
</gene>
<protein>
    <submittedName>
        <fullName evidence="2">Uncharacterized protein</fullName>
    </submittedName>
</protein>
<name>A0A170PNH7_9ZZZZ</name>